<sequence>MRGSWSDFGIRDTINWVDRSSPSNTPPGSPELKPSKIPSPTQRNQSVNEYVKTIKVYVASLGINLNNQDLKGTFFNGLSRENKKEVIRFGFKNSLNEIVDHLNKISTGPTDIQKFRFGELDQGNESVIDYFAKVKKCGKLAGYNGEQLRYFFLRGLSPDNQMEARRCGLELPLDELVERLSALENLTNQDK</sequence>
<dbReference type="STRING" id="1348612.A0A397JHU0"/>
<reference evidence="2 3" key="1">
    <citation type="submission" date="2018-08" db="EMBL/GenBank/DDBJ databases">
        <title>Genome and evolution of the arbuscular mycorrhizal fungus Diversispora epigaea (formerly Glomus versiforme) and its bacterial endosymbionts.</title>
        <authorList>
            <person name="Sun X."/>
            <person name="Fei Z."/>
            <person name="Harrison M."/>
        </authorList>
    </citation>
    <scope>NUCLEOTIDE SEQUENCE [LARGE SCALE GENOMIC DNA]</scope>
    <source>
        <strain evidence="2 3">IT104</strain>
    </source>
</reference>
<accession>A0A397JHU0</accession>
<dbReference type="Proteomes" id="UP000266861">
    <property type="component" value="Unassembled WGS sequence"/>
</dbReference>
<evidence type="ECO:0008006" key="4">
    <source>
        <dbReference type="Google" id="ProtNLM"/>
    </source>
</evidence>
<dbReference type="EMBL" id="PQFF01000076">
    <property type="protein sequence ID" value="RHZ84523.1"/>
    <property type="molecule type" value="Genomic_DNA"/>
</dbReference>
<dbReference type="AlphaFoldDB" id="A0A397JHU0"/>
<protein>
    <recommendedName>
        <fullName evidence="4">Retrotransposon gag domain-containing protein</fullName>
    </recommendedName>
</protein>
<comment type="caution">
    <text evidence="2">The sequence shown here is derived from an EMBL/GenBank/DDBJ whole genome shotgun (WGS) entry which is preliminary data.</text>
</comment>
<evidence type="ECO:0000256" key="1">
    <source>
        <dbReference type="SAM" id="MobiDB-lite"/>
    </source>
</evidence>
<proteinExistence type="predicted"/>
<gene>
    <name evidence="2" type="ORF">Glove_80g20</name>
</gene>
<organism evidence="2 3">
    <name type="scientific">Diversispora epigaea</name>
    <dbReference type="NCBI Taxonomy" id="1348612"/>
    <lineage>
        <taxon>Eukaryota</taxon>
        <taxon>Fungi</taxon>
        <taxon>Fungi incertae sedis</taxon>
        <taxon>Mucoromycota</taxon>
        <taxon>Glomeromycotina</taxon>
        <taxon>Glomeromycetes</taxon>
        <taxon>Diversisporales</taxon>
        <taxon>Diversisporaceae</taxon>
        <taxon>Diversispora</taxon>
    </lineage>
</organism>
<dbReference type="OrthoDB" id="2434051at2759"/>
<evidence type="ECO:0000313" key="3">
    <source>
        <dbReference type="Proteomes" id="UP000266861"/>
    </source>
</evidence>
<evidence type="ECO:0000313" key="2">
    <source>
        <dbReference type="EMBL" id="RHZ84523.1"/>
    </source>
</evidence>
<feature type="region of interest" description="Disordered" evidence="1">
    <location>
        <begin position="16"/>
        <end position="44"/>
    </location>
</feature>
<keyword evidence="3" id="KW-1185">Reference proteome</keyword>
<name>A0A397JHU0_9GLOM</name>